<feature type="region of interest" description="Disordered" evidence="1">
    <location>
        <begin position="116"/>
        <end position="147"/>
    </location>
</feature>
<feature type="transmembrane region" description="Helical" evidence="2">
    <location>
        <begin position="22"/>
        <end position="44"/>
    </location>
</feature>
<keyword evidence="2" id="KW-0472">Membrane</keyword>
<sequence>MSPTAYTNVHRGTHERSASLNSFWACFALFFVAAIVTLVTFYAIHSCYRSARVDEGPSIRKTVEAADEKAGVDDHQDTIRRVKWRFFRGTFSKTRKKTRNSMTRPFYLSTTSLISSRSPNLSSASLPTSPHLSPIPTSYDPTRDPSTPPLTFDRNNIPFFVPPEQLAELPVDPKLAPIGGSFEFITPPSSPVVLSSEAETIPGRKSLPSYRSSSTPPTSNHTSSQPRLPRRTTGGYSVTTGVSNPHSYENTQPLPVNHRRHSSQIAYNKTASPSRKIISISISANRQLLSSASNAGACPPPKPVKKFVWAERTLKEQEVQNARRNRRRSQTYSFGTGNGRFKLLDENGFSYAVV</sequence>
<feature type="compositionally biased region" description="Low complexity" evidence="1">
    <location>
        <begin position="116"/>
        <end position="126"/>
    </location>
</feature>
<keyword evidence="2" id="KW-1133">Transmembrane helix</keyword>
<organism evidence="3 4">
    <name type="scientific">Moniliophthora roreri</name>
    <name type="common">Frosty pod rot fungus</name>
    <name type="synonym">Monilia roreri</name>
    <dbReference type="NCBI Taxonomy" id="221103"/>
    <lineage>
        <taxon>Eukaryota</taxon>
        <taxon>Fungi</taxon>
        <taxon>Dikarya</taxon>
        <taxon>Basidiomycota</taxon>
        <taxon>Agaricomycotina</taxon>
        <taxon>Agaricomycetes</taxon>
        <taxon>Agaricomycetidae</taxon>
        <taxon>Agaricales</taxon>
        <taxon>Marasmiineae</taxon>
        <taxon>Marasmiaceae</taxon>
        <taxon>Moniliophthora</taxon>
    </lineage>
</organism>
<gene>
    <name evidence="3" type="ORF">WG66_12400</name>
</gene>
<feature type="compositionally biased region" description="Low complexity" evidence="1">
    <location>
        <begin position="206"/>
        <end position="243"/>
    </location>
</feature>
<feature type="compositionally biased region" description="Polar residues" evidence="1">
    <location>
        <begin position="244"/>
        <end position="254"/>
    </location>
</feature>
<comment type="caution">
    <text evidence="3">The sequence shown here is derived from an EMBL/GenBank/DDBJ whole genome shotgun (WGS) entry which is preliminary data.</text>
</comment>
<feature type="compositionally biased region" description="Polar residues" evidence="1">
    <location>
        <begin position="127"/>
        <end position="140"/>
    </location>
</feature>
<dbReference type="Proteomes" id="UP000054988">
    <property type="component" value="Unassembled WGS sequence"/>
</dbReference>
<evidence type="ECO:0000313" key="4">
    <source>
        <dbReference type="Proteomes" id="UP000054988"/>
    </source>
</evidence>
<keyword evidence="2" id="KW-0812">Transmembrane</keyword>
<accession>A0A0W0FFK0</accession>
<dbReference type="EMBL" id="LATX01002019">
    <property type="protein sequence ID" value="KTB35066.1"/>
    <property type="molecule type" value="Genomic_DNA"/>
</dbReference>
<name>A0A0W0FFK0_MONRR</name>
<protein>
    <submittedName>
        <fullName evidence="3">Uncharacterized protein</fullName>
    </submittedName>
</protein>
<evidence type="ECO:0000256" key="2">
    <source>
        <dbReference type="SAM" id="Phobius"/>
    </source>
</evidence>
<evidence type="ECO:0000313" key="3">
    <source>
        <dbReference type="EMBL" id="KTB35066.1"/>
    </source>
</evidence>
<dbReference type="AlphaFoldDB" id="A0A0W0FFK0"/>
<feature type="region of interest" description="Disordered" evidence="1">
    <location>
        <begin position="193"/>
        <end position="259"/>
    </location>
</feature>
<reference evidence="3 4" key="1">
    <citation type="submission" date="2015-12" db="EMBL/GenBank/DDBJ databases">
        <title>Draft genome sequence of Moniliophthora roreri, the causal agent of frosty pod rot of cacao.</title>
        <authorList>
            <person name="Aime M.C."/>
            <person name="Diaz-Valderrama J.R."/>
            <person name="Kijpornyongpan T."/>
            <person name="Phillips-Mora W."/>
        </authorList>
    </citation>
    <scope>NUCLEOTIDE SEQUENCE [LARGE SCALE GENOMIC DNA]</scope>
    <source>
        <strain evidence="3 4">MCA 2952</strain>
    </source>
</reference>
<proteinExistence type="predicted"/>
<evidence type="ECO:0000256" key="1">
    <source>
        <dbReference type="SAM" id="MobiDB-lite"/>
    </source>
</evidence>